<proteinExistence type="predicted"/>
<dbReference type="EMBL" id="QMEY01000033">
    <property type="protein sequence ID" value="RBQ14456.1"/>
    <property type="molecule type" value="Genomic_DNA"/>
</dbReference>
<feature type="domain" description="Zinc finger CGNR" evidence="1">
    <location>
        <begin position="130"/>
        <end position="173"/>
    </location>
</feature>
<dbReference type="Proteomes" id="UP000253303">
    <property type="component" value="Unassembled WGS sequence"/>
</dbReference>
<evidence type="ECO:0000313" key="2">
    <source>
        <dbReference type="EMBL" id="RBQ14456.1"/>
    </source>
</evidence>
<dbReference type="Pfam" id="PF11706">
    <property type="entry name" value="zf-CGNR"/>
    <property type="match status" value="1"/>
</dbReference>
<dbReference type="PANTHER" id="PTHR35525:SF3">
    <property type="entry name" value="BLL6575 PROTEIN"/>
    <property type="match status" value="1"/>
</dbReference>
<gene>
    <name evidence="2" type="ORF">DP939_40865</name>
</gene>
<dbReference type="AlphaFoldDB" id="A0A366LKJ7"/>
<dbReference type="OrthoDB" id="123307at2"/>
<keyword evidence="3" id="KW-1185">Reference proteome</keyword>
<dbReference type="InterPro" id="IPR010852">
    <property type="entry name" value="ABATE"/>
</dbReference>
<evidence type="ECO:0000259" key="1">
    <source>
        <dbReference type="Pfam" id="PF11706"/>
    </source>
</evidence>
<comment type="caution">
    <text evidence="2">The sequence shown here is derived from an EMBL/GenBank/DDBJ whole genome shotgun (WGS) entry which is preliminary data.</text>
</comment>
<dbReference type="Pfam" id="PF07336">
    <property type="entry name" value="ABATE"/>
    <property type="match status" value="1"/>
</dbReference>
<name>A0A366LKJ7_9ACTN</name>
<sequence length="179" mass="19286">MTSAAELVRDFVNTYDVEDDTDDLASPAELSVWLHERALTGPGDRATDDDLTLAVCLREGLRTTLTTGLPAAALQGAQQVLEEALRALPLRVRLTTAGPGLAPLAAGVRGGLGAIAAAVARAQADGTWRRLKVCAEGTCRWAFIDASKNRSRAWCSMRVCGNRTKTRAYRARQHRTRPS</sequence>
<dbReference type="InterPro" id="IPR023286">
    <property type="entry name" value="ABATE_dom_sf"/>
</dbReference>
<dbReference type="Gene3D" id="1.10.3300.10">
    <property type="entry name" value="Jann2411-like domain"/>
    <property type="match status" value="1"/>
</dbReference>
<dbReference type="RefSeq" id="WP_113986203.1">
    <property type="nucleotide sequence ID" value="NZ_QMEY01000033.1"/>
</dbReference>
<organism evidence="2 3">
    <name type="scientific">Spongiactinospora rosea</name>
    <dbReference type="NCBI Taxonomy" id="2248750"/>
    <lineage>
        <taxon>Bacteria</taxon>
        <taxon>Bacillati</taxon>
        <taxon>Actinomycetota</taxon>
        <taxon>Actinomycetes</taxon>
        <taxon>Streptosporangiales</taxon>
        <taxon>Streptosporangiaceae</taxon>
        <taxon>Spongiactinospora</taxon>
    </lineage>
</organism>
<evidence type="ECO:0000313" key="3">
    <source>
        <dbReference type="Proteomes" id="UP000253303"/>
    </source>
</evidence>
<reference evidence="2 3" key="1">
    <citation type="submission" date="2018-06" db="EMBL/GenBank/DDBJ databases">
        <title>Sphaerisporangium craniellae sp. nov., isolated from a marine sponge in the South China Sea.</title>
        <authorList>
            <person name="Li L."/>
        </authorList>
    </citation>
    <scope>NUCLEOTIDE SEQUENCE [LARGE SCALE GENOMIC DNA]</scope>
    <source>
        <strain evidence="2 3">LHW63015</strain>
    </source>
</reference>
<dbReference type="InterPro" id="IPR021005">
    <property type="entry name" value="Znf_CGNR"/>
</dbReference>
<accession>A0A366LKJ7</accession>
<protein>
    <recommendedName>
        <fullName evidence="1">Zinc finger CGNR domain-containing protein</fullName>
    </recommendedName>
</protein>
<dbReference type="SUPFAM" id="SSF160904">
    <property type="entry name" value="Jann2411-like"/>
    <property type="match status" value="1"/>
</dbReference>
<dbReference type="PANTHER" id="PTHR35525">
    <property type="entry name" value="BLL6575 PROTEIN"/>
    <property type="match status" value="1"/>
</dbReference>